<dbReference type="OrthoDB" id="9804312at2"/>
<dbReference type="AlphaFoldDB" id="A0A1I7NKG8"/>
<protein>
    <submittedName>
        <fullName evidence="3">Methyltransferase domain-containing protein</fullName>
    </submittedName>
</protein>
<feature type="domain" description="Methyltransferase" evidence="2">
    <location>
        <begin position="43"/>
        <end position="130"/>
    </location>
</feature>
<proteinExistence type="predicted"/>
<dbReference type="SUPFAM" id="SSF53335">
    <property type="entry name" value="S-adenosyl-L-methionine-dependent methyltransferases"/>
    <property type="match status" value="1"/>
</dbReference>
<evidence type="ECO:0000256" key="1">
    <source>
        <dbReference type="ARBA" id="ARBA00022679"/>
    </source>
</evidence>
<dbReference type="Proteomes" id="UP000199537">
    <property type="component" value="Unassembled WGS sequence"/>
</dbReference>
<keyword evidence="1 3" id="KW-0808">Transferase</keyword>
<dbReference type="InterPro" id="IPR041698">
    <property type="entry name" value="Methyltransf_25"/>
</dbReference>
<evidence type="ECO:0000313" key="3">
    <source>
        <dbReference type="EMBL" id="SFV35172.1"/>
    </source>
</evidence>
<dbReference type="PANTHER" id="PTHR43861">
    <property type="entry name" value="TRANS-ACONITATE 2-METHYLTRANSFERASE-RELATED"/>
    <property type="match status" value="1"/>
</dbReference>
<reference evidence="4" key="1">
    <citation type="submission" date="2016-10" db="EMBL/GenBank/DDBJ databases">
        <authorList>
            <person name="Varghese N."/>
            <person name="Submissions S."/>
        </authorList>
    </citation>
    <scope>NUCLEOTIDE SEQUENCE [LARGE SCALE GENOMIC DNA]</scope>
    <source>
        <strain evidence="4">DSM 14807</strain>
    </source>
</reference>
<gene>
    <name evidence="3" type="ORF">SAMN05660895_2172</name>
</gene>
<name>A0A1I7NKG8_9BACT</name>
<accession>A0A1I7NKG8</accession>
<dbReference type="EMBL" id="FPCJ01000001">
    <property type="protein sequence ID" value="SFV35172.1"/>
    <property type="molecule type" value="Genomic_DNA"/>
</dbReference>
<dbReference type="GO" id="GO:0008168">
    <property type="term" value="F:methyltransferase activity"/>
    <property type="evidence" value="ECO:0007669"/>
    <property type="project" value="UniProtKB-KW"/>
</dbReference>
<evidence type="ECO:0000259" key="2">
    <source>
        <dbReference type="Pfam" id="PF13649"/>
    </source>
</evidence>
<dbReference type="Gene3D" id="3.40.50.150">
    <property type="entry name" value="Vaccinia Virus protein VP39"/>
    <property type="match status" value="1"/>
</dbReference>
<sequence length="207" mass="23610">MGLQQFWDERYSQPEYAYGKEPNSFFREQIDLLQPGRLLMPAEGEGRNAVYAARKGWQVDAFDISEKGREKALRLAQEAAVYIHYQVGDLDTLHFPEANYDAIGLIFAHFPASRRSAYHRHLVRLLKPGGTIILEGFSKAHRAYQQKHPGVGGPQDEKVLFSLEEIAEDFQGLQFKRLEECEVHLQEGLYHVGLGKVIRMVASKPLL</sequence>
<evidence type="ECO:0000313" key="4">
    <source>
        <dbReference type="Proteomes" id="UP000199537"/>
    </source>
</evidence>
<dbReference type="RefSeq" id="WP_092460430.1">
    <property type="nucleotide sequence ID" value="NZ_FPCJ01000001.1"/>
</dbReference>
<dbReference type="InterPro" id="IPR029063">
    <property type="entry name" value="SAM-dependent_MTases_sf"/>
</dbReference>
<organism evidence="3 4">
    <name type="scientific">Thermoflavifilum thermophilum</name>
    <dbReference type="NCBI Taxonomy" id="1393122"/>
    <lineage>
        <taxon>Bacteria</taxon>
        <taxon>Pseudomonadati</taxon>
        <taxon>Bacteroidota</taxon>
        <taxon>Chitinophagia</taxon>
        <taxon>Chitinophagales</taxon>
        <taxon>Chitinophagaceae</taxon>
        <taxon>Thermoflavifilum</taxon>
    </lineage>
</organism>
<dbReference type="PANTHER" id="PTHR43861:SF3">
    <property type="entry name" value="PUTATIVE (AFU_ORTHOLOGUE AFUA_2G14390)-RELATED"/>
    <property type="match status" value="1"/>
</dbReference>
<dbReference type="CDD" id="cd02440">
    <property type="entry name" value="AdoMet_MTases"/>
    <property type="match status" value="1"/>
</dbReference>
<keyword evidence="4" id="KW-1185">Reference proteome</keyword>
<dbReference type="Pfam" id="PF13649">
    <property type="entry name" value="Methyltransf_25"/>
    <property type="match status" value="1"/>
</dbReference>
<dbReference type="GO" id="GO:0032259">
    <property type="term" value="P:methylation"/>
    <property type="evidence" value="ECO:0007669"/>
    <property type="project" value="UniProtKB-KW"/>
</dbReference>
<keyword evidence="3" id="KW-0489">Methyltransferase</keyword>
<dbReference type="STRING" id="1393122.SAMN05660895_2172"/>